<keyword evidence="3" id="KW-1003">Cell membrane</keyword>
<feature type="transmembrane region" description="Helical" evidence="8">
    <location>
        <begin position="47"/>
        <end position="70"/>
    </location>
</feature>
<evidence type="ECO:0000313" key="10">
    <source>
        <dbReference type="Proteomes" id="UP001375743"/>
    </source>
</evidence>
<feature type="transmembrane region" description="Helical" evidence="8">
    <location>
        <begin position="269"/>
        <end position="287"/>
    </location>
</feature>
<feature type="transmembrane region" description="Helical" evidence="8">
    <location>
        <begin position="90"/>
        <end position="114"/>
    </location>
</feature>
<comment type="subcellular location">
    <subcellularLocation>
        <location evidence="1">Cell membrane</location>
        <topology evidence="1">Multi-pass membrane protein</topology>
    </subcellularLocation>
</comment>
<dbReference type="InterPro" id="IPR001851">
    <property type="entry name" value="ABC_transp_permease"/>
</dbReference>
<keyword evidence="5 8" id="KW-0812">Transmembrane</keyword>
<dbReference type="PANTHER" id="PTHR32196:SF21">
    <property type="entry name" value="ABC TRANSPORTER PERMEASE PROTEIN YPHD-RELATED"/>
    <property type="match status" value="1"/>
</dbReference>
<dbReference type="Proteomes" id="UP001375743">
    <property type="component" value="Unassembled WGS sequence"/>
</dbReference>
<evidence type="ECO:0000313" key="9">
    <source>
        <dbReference type="EMBL" id="MEK0083515.1"/>
    </source>
</evidence>
<evidence type="ECO:0000256" key="1">
    <source>
        <dbReference type="ARBA" id="ARBA00004651"/>
    </source>
</evidence>
<evidence type="ECO:0000256" key="6">
    <source>
        <dbReference type="ARBA" id="ARBA00022989"/>
    </source>
</evidence>
<evidence type="ECO:0000256" key="2">
    <source>
        <dbReference type="ARBA" id="ARBA00022448"/>
    </source>
</evidence>
<sequence length="333" mass="35099">MRDLARRLIEHTEGLLLLVILLLGIVLTLSTPYFLTLQNIVDLVESYSVTTVLALGVFVVLVAGGIDISFAATASVAQYATAYVATNWGLPAYVCIPFGLTVGLLLGCINAALIHYLRVTSIIITIATMSVYFALLMWITGGKSIYALPDWWSSRVVFFQTETANGDLVRITLPIVVAAGAALVTWLFMTRTSAGRQLTAMGGNLEAARRLGINIAGMRFLAYGYLGIMAGLGGLLQAHRVGESVPNAMVGGELNVLAAAVLGGASLTGGIGSVGGVLLGILLLAMLQNGLNLLGVSPYFFQIVIGLVILVSTSITGLSSRSRRRQRRVAVAA</sequence>
<gene>
    <name evidence="9" type="ORF">U1T56_10155</name>
</gene>
<proteinExistence type="predicted"/>
<feature type="transmembrane region" description="Helical" evidence="8">
    <location>
        <begin position="244"/>
        <end position="262"/>
    </location>
</feature>
<dbReference type="CDD" id="cd06579">
    <property type="entry name" value="TM_PBP1_transp_AraH_like"/>
    <property type="match status" value="1"/>
</dbReference>
<organism evidence="9 10">
    <name type="scientific">Benzoatithermus flavus</name>
    <dbReference type="NCBI Taxonomy" id="3108223"/>
    <lineage>
        <taxon>Bacteria</taxon>
        <taxon>Pseudomonadati</taxon>
        <taxon>Pseudomonadota</taxon>
        <taxon>Alphaproteobacteria</taxon>
        <taxon>Geminicoccales</taxon>
        <taxon>Geminicoccaceae</taxon>
        <taxon>Benzoatithermus</taxon>
    </lineage>
</organism>
<dbReference type="Pfam" id="PF02653">
    <property type="entry name" value="BPD_transp_2"/>
    <property type="match status" value="1"/>
</dbReference>
<dbReference type="EMBL" id="JBBLZC010000008">
    <property type="protein sequence ID" value="MEK0083515.1"/>
    <property type="molecule type" value="Genomic_DNA"/>
</dbReference>
<keyword evidence="2" id="KW-0813">Transport</keyword>
<feature type="transmembrane region" description="Helical" evidence="8">
    <location>
        <begin position="299"/>
        <end position="318"/>
    </location>
</feature>
<evidence type="ECO:0000256" key="3">
    <source>
        <dbReference type="ARBA" id="ARBA00022475"/>
    </source>
</evidence>
<name>A0ABU8XQL6_9PROT</name>
<protein>
    <submittedName>
        <fullName evidence="9">ABC transporter permease</fullName>
    </submittedName>
</protein>
<evidence type="ECO:0000256" key="4">
    <source>
        <dbReference type="ARBA" id="ARBA00022519"/>
    </source>
</evidence>
<keyword evidence="10" id="KW-1185">Reference proteome</keyword>
<feature type="transmembrane region" description="Helical" evidence="8">
    <location>
        <begin position="220"/>
        <end position="238"/>
    </location>
</feature>
<keyword evidence="6 8" id="KW-1133">Transmembrane helix</keyword>
<evidence type="ECO:0000256" key="5">
    <source>
        <dbReference type="ARBA" id="ARBA00022692"/>
    </source>
</evidence>
<dbReference type="RefSeq" id="WP_418159363.1">
    <property type="nucleotide sequence ID" value="NZ_JBBLZC010000008.1"/>
</dbReference>
<feature type="transmembrane region" description="Helical" evidence="8">
    <location>
        <begin position="168"/>
        <end position="189"/>
    </location>
</feature>
<reference evidence="9 10" key="1">
    <citation type="submission" date="2024-01" db="EMBL/GenBank/DDBJ databases">
        <title>Multi-omics insights into the function and evolution of sodium benzoate biodegradation pathways in Benzoatithermus flavus gen. nov., sp. nov. from hot spring.</title>
        <authorList>
            <person name="Hu C.-J."/>
            <person name="Li W.-J."/>
        </authorList>
    </citation>
    <scope>NUCLEOTIDE SEQUENCE [LARGE SCALE GENOMIC DNA]</scope>
    <source>
        <strain evidence="9 10">SYSU G07066</strain>
    </source>
</reference>
<comment type="caution">
    <text evidence="9">The sequence shown here is derived from an EMBL/GenBank/DDBJ whole genome shotgun (WGS) entry which is preliminary data.</text>
</comment>
<feature type="transmembrane region" description="Helical" evidence="8">
    <location>
        <begin position="15"/>
        <end position="35"/>
    </location>
</feature>
<keyword evidence="7 8" id="KW-0472">Membrane</keyword>
<dbReference type="PANTHER" id="PTHR32196">
    <property type="entry name" value="ABC TRANSPORTER PERMEASE PROTEIN YPHD-RELATED-RELATED"/>
    <property type="match status" value="1"/>
</dbReference>
<evidence type="ECO:0000256" key="8">
    <source>
        <dbReference type="SAM" id="Phobius"/>
    </source>
</evidence>
<evidence type="ECO:0000256" key="7">
    <source>
        <dbReference type="ARBA" id="ARBA00023136"/>
    </source>
</evidence>
<feature type="transmembrane region" description="Helical" evidence="8">
    <location>
        <begin position="121"/>
        <end position="148"/>
    </location>
</feature>
<keyword evidence="4" id="KW-0997">Cell inner membrane</keyword>
<accession>A0ABU8XQL6</accession>